<feature type="domain" description="Aerobactin siderophore biosynthesis IucA/IucC-like C-terminal" evidence="4">
    <location>
        <begin position="492"/>
        <end position="646"/>
    </location>
</feature>
<evidence type="ECO:0000256" key="2">
    <source>
        <dbReference type="SAM" id="MobiDB-lite"/>
    </source>
</evidence>
<comment type="caution">
    <text evidence="5">The sequence shown here is derived from an EMBL/GenBank/DDBJ whole genome shotgun (WGS) entry which is preliminary data.</text>
</comment>
<organism evidence="5 6">
    <name type="scientific">Psychrobacter aestuarii</name>
    <dbReference type="NCBI Taxonomy" id="556327"/>
    <lineage>
        <taxon>Bacteria</taxon>
        <taxon>Pseudomonadati</taxon>
        <taxon>Pseudomonadota</taxon>
        <taxon>Gammaproteobacteria</taxon>
        <taxon>Moraxellales</taxon>
        <taxon>Moraxellaceae</taxon>
        <taxon>Psychrobacter</taxon>
    </lineage>
</organism>
<feature type="domain" description="Aerobactin siderophore biosynthesis IucA/IucC N-terminal" evidence="3">
    <location>
        <begin position="181"/>
        <end position="431"/>
    </location>
</feature>
<sequence>MLSVLSSAATEQQSQGALLAQLVECLLLEGWFTPEQLQTSSTEVYAPKIAEPLANLPASYRDNSQDFFAVKNTLLVVNLPDNAQLLLPVTHGYSAPWRLAVPCLPLYLCAEETQNIRLDIIDNVHDLLNDSLSAMDAEQLSRAGVSKLQESLAASIEAAKQSAQAPLHTAVYARPHAYQTLIAAEAWASLMDRPFHPLAKGKLGLNAADYARYMAEFHQPIFLNWVAVARSHIMCADAVQDMSDTPAHYVLNEDMQALLTAEMQDRGLDETHIALPVHPWQLKHELPAHYADDMAAGTVVVLNFAALPTYASASLRSMLLSDVTPHSIKLPLGVYALNSKRYLPALKLINGEKNQALLTQAKTKDRALDAHLHLWDERRWWGYMPPEHTADKSNINPYFYQEKSTHLGAMLRTLPKALSAENVRLLPMASLGMCVQQAGASYHLFDELIAAASLDTRDLMIDKVTKQLDKSAYVFARLDRMQQVALGYFYNLCDMFLGTMLRCLRLGLAPEMHGQNIVLAVTEHQFSGVLLRDHDSVRIHLPWLVRHDLADPEYLSPPDFKNRLYRETPEALVFYMQSLGILVNLRAVIESLASHYQLPESSLWQTAAASIQHSISVIDFDTDQANLLHELLLTAPTYPYKTMLLPVIERGSDAHGSMPAGESTTVNPFVQALTINSIAAMTNPNNDNNDDNDNKDSYDYRHLLDRYSRAD</sequence>
<dbReference type="Pfam" id="PF06276">
    <property type="entry name" value="FhuF"/>
    <property type="match status" value="1"/>
</dbReference>
<dbReference type="RefSeq" id="WP_201503591.1">
    <property type="nucleotide sequence ID" value="NZ_BAAAFR010000001.1"/>
</dbReference>
<dbReference type="PANTHER" id="PTHR34384">
    <property type="entry name" value="L-2,3-DIAMINOPROPANOATE--CITRATE LIGASE"/>
    <property type="match status" value="1"/>
</dbReference>
<comment type="pathway">
    <text evidence="1">Siderophore biosynthesis.</text>
</comment>
<dbReference type="PANTHER" id="PTHR34384:SF6">
    <property type="entry name" value="STAPHYLOFERRIN B SYNTHASE"/>
    <property type="match status" value="1"/>
</dbReference>
<evidence type="ECO:0000313" key="5">
    <source>
        <dbReference type="EMBL" id="GAA0314235.1"/>
    </source>
</evidence>
<gene>
    <name evidence="5" type="ORF">GCM10009129_09400</name>
</gene>
<keyword evidence="6" id="KW-1185">Reference proteome</keyword>
<accession>A0ABP3FFR5</accession>
<evidence type="ECO:0008006" key="7">
    <source>
        <dbReference type="Google" id="ProtNLM"/>
    </source>
</evidence>
<dbReference type="InterPro" id="IPR007310">
    <property type="entry name" value="Aerobactin_biosyn_IucA/IucC_N"/>
</dbReference>
<feature type="region of interest" description="Disordered" evidence="2">
    <location>
        <begin position="680"/>
        <end position="701"/>
    </location>
</feature>
<dbReference type="Gene3D" id="1.10.510.40">
    <property type="match status" value="1"/>
</dbReference>
<proteinExistence type="predicted"/>
<dbReference type="InterPro" id="IPR022770">
    <property type="entry name" value="IucA/IucC-like_C"/>
</dbReference>
<evidence type="ECO:0000313" key="6">
    <source>
        <dbReference type="Proteomes" id="UP001501787"/>
    </source>
</evidence>
<evidence type="ECO:0000259" key="3">
    <source>
        <dbReference type="Pfam" id="PF04183"/>
    </source>
</evidence>
<evidence type="ECO:0000259" key="4">
    <source>
        <dbReference type="Pfam" id="PF06276"/>
    </source>
</evidence>
<dbReference type="InterPro" id="IPR037455">
    <property type="entry name" value="LucA/IucC-like"/>
</dbReference>
<reference evidence="6" key="1">
    <citation type="journal article" date="2019" name="Int. J. Syst. Evol. Microbiol.">
        <title>The Global Catalogue of Microorganisms (GCM) 10K type strain sequencing project: providing services to taxonomists for standard genome sequencing and annotation.</title>
        <authorList>
            <consortium name="The Broad Institute Genomics Platform"/>
            <consortium name="The Broad Institute Genome Sequencing Center for Infectious Disease"/>
            <person name="Wu L."/>
            <person name="Ma J."/>
        </authorList>
    </citation>
    <scope>NUCLEOTIDE SEQUENCE [LARGE SCALE GENOMIC DNA]</scope>
    <source>
        <strain evidence="6">JCM 16343</strain>
    </source>
</reference>
<evidence type="ECO:0000256" key="1">
    <source>
        <dbReference type="ARBA" id="ARBA00004924"/>
    </source>
</evidence>
<feature type="compositionally biased region" description="Basic and acidic residues" evidence="2">
    <location>
        <begin position="692"/>
        <end position="701"/>
    </location>
</feature>
<dbReference type="EMBL" id="BAAAFR010000001">
    <property type="protein sequence ID" value="GAA0314235.1"/>
    <property type="molecule type" value="Genomic_DNA"/>
</dbReference>
<protein>
    <recommendedName>
        <fullName evidence="7">IucA/IucC family siderophore biosynthesis protein</fullName>
    </recommendedName>
</protein>
<dbReference type="Pfam" id="PF04183">
    <property type="entry name" value="IucA_IucC"/>
    <property type="match status" value="1"/>
</dbReference>
<name>A0ABP3FFR5_9GAMM</name>
<dbReference type="Proteomes" id="UP001501787">
    <property type="component" value="Unassembled WGS sequence"/>
</dbReference>